<dbReference type="RefSeq" id="WP_179270956.1">
    <property type="nucleotide sequence ID" value="NZ_MQWB01000001.1"/>
</dbReference>
<dbReference type="PANTHER" id="PTHR10704">
    <property type="entry name" value="CARBOHYDRATE SULFOTRANSFERASE"/>
    <property type="match status" value="1"/>
</dbReference>
<organism evidence="1 2">
    <name type="scientific">Rubricoccus marinus</name>
    <dbReference type="NCBI Taxonomy" id="716817"/>
    <lineage>
        <taxon>Bacteria</taxon>
        <taxon>Pseudomonadati</taxon>
        <taxon>Rhodothermota</taxon>
        <taxon>Rhodothermia</taxon>
        <taxon>Rhodothermales</taxon>
        <taxon>Rubricoccaceae</taxon>
        <taxon>Rubricoccus</taxon>
    </lineage>
</organism>
<dbReference type="Gene3D" id="3.40.50.300">
    <property type="entry name" value="P-loop containing nucleotide triphosphate hydrolases"/>
    <property type="match status" value="1"/>
</dbReference>
<evidence type="ECO:0000313" key="1">
    <source>
        <dbReference type="EMBL" id="OZC01739.1"/>
    </source>
</evidence>
<dbReference type="InterPro" id="IPR027417">
    <property type="entry name" value="P-loop_NTPase"/>
</dbReference>
<evidence type="ECO:0008006" key="3">
    <source>
        <dbReference type="Google" id="ProtNLM"/>
    </source>
</evidence>
<dbReference type="GO" id="GO:0006044">
    <property type="term" value="P:N-acetylglucosamine metabolic process"/>
    <property type="evidence" value="ECO:0007669"/>
    <property type="project" value="TreeGrafter"/>
</dbReference>
<evidence type="ECO:0000313" key="2">
    <source>
        <dbReference type="Proteomes" id="UP000216446"/>
    </source>
</evidence>
<dbReference type="Proteomes" id="UP000216446">
    <property type="component" value="Unassembled WGS sequence"/>
</dbReference>
<comment type="caution">
    <text evidence="1">The sequence shown here is derived from an EMBL/GenBank/DDBJ whole genome shotgun (WGS) entry which is preliminary data.</text>
</comment>
<dbReference type="AlphaFoldDB" id="A0A259TVE7"/>
<dbReference type="EMBL" id="MQWB01000001">
    <property type="protein sequence ID" value="OZC01739.1"/>
    <property type="molecule type" value="Genomic_DNA"/>
</dbReference>
<dbReference type="SUPFAM" id="SSF52540">
    <property type="entry name" value="P-loop containing nucleoside triphosphate hydrolases"/>
    <property type="match status" value="1"/>
</dbReference>
<accession>A0A259TVE7</accession>
<gene>
    <name evidence="1" type="ORF">BSZ36_01305</name>
</gene>
<sequence length="298" mass="33116">MLQIVYIAAAPRSGTTLLGNILGSLPSVAHVGELDLVWRNPQDYDERLCGCGHPLAICPFWNDALDVARSFHSQVDVSGHYNQVLAWERRIAHGAAPSAQEQVYLESITEMYRRVTEASGARVIVDSSKRPHYGACLRRIPSADVRVLHLVRDPRAFVYSRQSRLKAARPDGRFALDMPRAALDLYRWRRINREAAGLARRGASMRVQYERLMADPERVLGEIAAFSNLEVDGLGQGGAVDLATSHTFKGNKNRFQTGEVRLAEDLRWERELTPLSEGALRVLAAPLLAWPLALEAAG</sequence>
<protein>
    <recommendedName>
        <fullName evidence="3">Sulfotransferase family protein</fullName>
    </recommendedName>
</protein>
<dbReference type="Pfam" id="PF13469">
    <property type="entry name" value="Sulfotransfer_3"/>
    <property type="match status" value="1"/>
</dbReference>
<dbReference type="InParanoid" id="A0A259TVE7"/>
<dbReference type="InterPro" id="IPR051135">
    <property type="entry name" value="Gal/GlcNAc/GalNAc_ST"/>
</dbReference>
<dbReference type="GO" id="GO:0001517">
    <property type="term" value="F:N-acetylglucosamine 6-O-sulfotransferase activity"/>
    <property type="evidence" value="ECO:0007669"/>
    <property type="project" value="TreeGrafter"/>
</dbReference>
<proteinExistence type="predicted"/>
<dbReference type="PANTHER" id="PTHR10704:SF4">
    <property type="entry name" value="CARBOHYDRATE SULFOTRANSFERASE 6"/>
    <property type="match status" value="1"/>
</dbReference>
<dbReference type="GO" id="GO:0006790">
    <property type="term" value="P:sulfur compound metabolic process"/>
    <property type="evidence" value="ECO:0007669"/>
    <property type="project" value="TreeGrafter"/>
</dbReference>
<reference evidence="1 2" key="1">
    <citation type="submission" date="2016-11" db="EMBL/GenBank/DDBJ databases">
        <title>Study of marine rhodopsin-containing bacteria.</title>
        <authorList>
            <person name="Yoshizawa S."/>
            <person name="Kumagai Y."/>
            <person name="Kogure K."/>
        </authorList>
    </citation>
    <scope>NUCLEOTIDE SEQUENCE [LARGE SCALE GENOMIC DNA]</scope>
    <source>
        <strain evidence="1 2">SG-29</strain>
    </source>
</reference>
<keyword evidence="2" id="KW-1185">Reference proteome</keyword>
<name>A0A259TVE7_9BACT</name>